<name>A0A8J2SNN6_9STRA</name>
<dbReference type="PANTHER" id="PTHR18945">
    <property type="entry name" value="NEUROTRANSMITTER GATED ION CHANNEL"/>
    <property type="match status" value="1"/>
</dbReference>
<evidence type="ECO:0008006" key="12">
    <source>
        <dbReference type="Google" id="ProtNLM"/>
    </source>
</evidence>
<keyword evidence="4 6" id="KW-0472">Membrane</keyword>
<dbReference type="InterPro" id="IPR006029">
    <property type="entry name" value="Neurotrans-gated_channel_TM"/>
</dbReference>
<dbReference type="OrthoDB" id="3176171at2759"/>
<evidence type="ECO:0000313" key="10">
    <source>
        <dbReference type="EMBL" id="CAH0374300.1"/>
    </source>
</evidence>
<dbReference type="InterPro" id="IPR036719">
    <property type="entry name" value="Neuro-gated_channel_TM_sf"/>
</dbReference>
<evidence type="ECO:0000256" key="7">
    <source>
        <dbReference type="SAM" id="SignalP"/>
    </source>
</evidence>
<comment type="subcellular location">
    <subcellularLocation>
        <location evidence="1">Membrane</location>
        <topology evidence="1">Multi-pass membrane protein</topology>
    </subcellularLocation>
</comment>
<evidence type="ECO:0000256" key="1">
    <source>
        <dbReference type="ARBA" id="ARBA00004141"/>
    </source>
</evidence>
<organism evidence="10 11">
    <name type="scientific">Pelagomonas calceolata</name>
    <dbReference type="NCBI Taxonomy" id="35677"/>
    <lineage>
        <taxon>Eukaryota</taxon>
        <taxon>Sar</taxon>
        <taxon>Stramenopiles</taxon>
        <taxon>Ochrophyta</taxon>
        <taxon>Pelagophyceae</taxon>
        <taxon>Pelagomonadales</taxon>
        <taxon>Pelagomonadaceae</taxon>
        <taxon>Pelagomonas</taxon>
    </lineage>
</organism>
<evidence type="ECO:0000313" key="11">
    <source>
        <dbReference type="Proteomes" id="UP000789595"/>
    </source>
</evidence>
<reference evidence="10" key="1">
    <citation type="submission" date="2021-11" db="EMBL/GenBank/DDBJ databases">
        <authorList>
            <consortium name="Genoscope - CEA"/>
            <person name="William W."/>
        </authorList>
    </citation>
    <scope>NUCLEOTIDE SEQUENCE</scope>
</reference>
<accession>A0A8J2SNN6</accession>
<evidence type="ECO:0000256" key="2">
    <source>
        <dbReference type="ARBA" id="ARBA00022692"/>
    </source>
</evidence>
<keyword evidence="2 6" id="KW-0812">Transmembrane</keyword>
<dbReference type="SUPFAM" id="SSF63712">
    <property type="entry name" value="Nicotinic receptor ligand binding domain-like"/>
    <property type="match status" value="1"/>
</dbReference>
<proteinExistence type="predicted"/>
<keyword evidence="7" id="KW-0732">Signal</keyword>
<dbReference type="EMBL" id="CAKKNE010000004">
    <property type="protein sequence ID" value="CAH0374300.1"/>
    <property type="molecule type" value="Genomic_DNA"/>
</dbReference>
<evidence type="ECO:0000256" key="5">
    <source>
        <dbReference type="SAM" id="MobiDB-lite"/>
    </source>
</evidence>
<evidence type="ECO:0000256" key="3">
    <source>
        <dbReference type="ARBA" id="ARBA00022989"/>
    </source>
</evidence>
<keyword evidence="11" id="KW-1185">Reference proteome</keyword>
<dbReference type="GO" id="GO:0005230">
    <property type="term" value="F:extracellular ligand-gated monoatomic ion channel activity"/>
    <property type="evidence" value="ECO:0007669"/>
    <property type="project" value="InterPro"/>
</dbReference>
<evidence type="ECO:0000256" key="6">
    <source>
        <dbReference type="SAM" id="Phobius"/>
    </source>
</evidence>
<dbReference type="InterPro" id="IPR038050">
    <property type="entry name" value="Neuro_actylchol_rec"/>
</dbReference>
<dbReference type="SUPFAM" id="SSF90112">
    <property type="entry name" value="Neurotransmitter-gated ion-channel transmembrane pore"/>
    <property type="match status" value="1"/>
</dbReference>
<feature type="region of interest" description="Disordered" evidence="5">
    <location>
        <begin position="375"/>
        <end position="403"/>
    </location>
</feature>
<feature type="transmembrane region" description="Helical" evidence="6">
    <location>
        <begin position="270"/>
        <end position="288"/>
    </location>
</feature>
<feature type="chain" id="PRO_5035326162" description="Neurotransmitter-gated ion-channel ligand-binding domain-containing protein" evidence="7">
    <location>
        <begin position="19"/>
        <end position="464"/>
    </location>
</feature>
<gene>
    <name evidence="10" type="ORF">PECAL_4P15730</name>
</gene>
<comment type="caution">
    <text evidence="10">The sequence shown here is derived from an EMBL/GenBank/DDBJ whole genome shotgun (WGS) entry which is preliminary data.</text>
</comment>
<dbReference type="Proteomes" id="UP000789595">
    <property type="component" value="Unassembled WGS sequence"/>
</dbReference>
<feature type="domain" description="Neurotransmitter-gated ion-channel transmembrane" evidence="9">
    <location>
        <begin position="241"/>
        <end position="423"/>
    </location>
</feature>
<feature type="signal peptide" evidence="7">
    <location>
        <begin position="1"/>
        <end position="18"/>
    </location>
</feature>
<feature type="transmembrane region" description="Helical" evidence="6">
    <location>
        <begin position="237"/>
        <end position="258"/>
    </location>
</feature>
<evidence type="ECO:0000259" key="9">
    <source>
        <dbReference type="Pfam" id="PF02932"/>
    </source>
</evidence>
<dbReference type="Gene3D" id="1.20.58.390">
    <property type="entry name" value="Neurotransmitter-gated ion-channel transmembrane domain"/>
    <property type="match status" value="1"/>
</dbReference>
<dbReference type="InterPro" id="IPR006202">
    <property type="entry name" value="Neur_chan_lig-bd"/>
</dbReference>
<sequence length="464" mass="52679">MKSFATLLALGLVCGATAANLTCVKTPAEFVANLETIGYQKLDRPNVAFTGKASAPPDEASVAYDLKYLLSVDQRLQRMETTGTFWGTWTDYRLAFDEDCAGVDHFHLPDTVVQEKLWLPRAYIANEVLTDIPRGADTFSIRSDGHVIYTTLRRVTSKCAMDFKKMPYDKQKCDIVIELRNDESEVRLVPMPADVQSQYNLPAGNPEWDLKSISRSYAVDGSKDTIMVKLNRKSKYWRLYIVIPSILFVLIAYSSFYISRAAAPARVGGTVVCFLVIINFNNSVLAVLPKVDYRVRLLTFLYLSMWFCAFAVFEYALVNMLFRIEARVEKARDKAEAECGIEQCINQRERERESTAYIKCIKSIEHKRAAKEAIQKKIQSPTDSLRKRPQETKDVEEAAETPEVSDEAQAKILKEVRIAAGRLGRLTLWGADMWIKDQYVDIFFRWVYLPLYAILAAVTLNVDG</sequence>
<dbReference type="AlphaFoldDB" id="A0A8J2SNN6"/>
<dbReference type="Pfam" id="PF02932">
    <property type="entry name" value="Neur_chan_memb"/>
    <property type="match status" value="1"/>
</dbReference>
<keyword evidence="3 6" id="KW-1133">Transmembrane helix</keyword>
<feature type="transmembrane region" description="Helical" evidence="6">
    <location>
        <begin position="300"/>
        <end position="322"/>
    </location>
</feature>
<evidence type="ECO:0000256" key="4">
    <source>
        <dbReference type="ARBA" id="ARBA00023136"/>
    </source>
</evidence>
<dbReference type="InterPro" id="IPR036734">
    <property type="entry name" value="Neur_chan_lig-bd_sf"/>
</dbReference>
<feature type="transmembrane region" description="Helical" evidence="6">
    <location>
        <begin position="443"/>
        <end position="462"/>
    </location>
</feature>
<dbReference type="GO" id="GO:0016020">
    <property type="term" value="C:membrane"/>
    <property type="evidence" value="ECO:0007669"/>
    <property type="project" value="UniProtKB-SubCell"/>
</dbReference>
<evidence type="ECO:0000259" key="8">
    <source>
        <dbReference type="Pfam" id="PF02931"/>
    </source>
</evidence>
<protein>
    <recommendedName>
        <fullName evidence="12">Neurotransmitter-gated ion-channel ligand-binding domain-containing protein</fullName>
    </recommendedName>
</protein>
<dbReference type="Gene3D" id="2.70.170.10">
    <property type="entry name" value="Neurotransmitter-gated ion-channel ligand-binding domain"/>
    <property type="match status" value="1"/>
</dbReference>
<feature type="domain" description="Neurotransmitter-gated ion-channel ligand-binding" evidence="8">
    <location>
        <begin position="38"/>
        <end position="212"/>
    </location>
</feature>
<dbReference type="Pfam" id="PF02931">
    <property type="entry name" value="Neur_chan_LBD"/>
    <property type="match status" value="1"/>
</dbReference>
<dbReference type="GO" id="GO:0004888">
    <property type="term" value="F:transmembrane signaling receptor activity"/>
    <property type="evidence" value="ECO:0007669"/>
    <property type="project" value="InterPro"/>
</dbReference>
<feature type="compositionally biased region" description="Basic and acidic residues" evidence="5">
    <location>
        <begin position="384"/>
        <end position="396"/>
    </location>
</feature>
<dbReference type="InterPro" id="IPR006201">
    <property type="entry name" value="Neur_channel"/>
</dbReference>